<proteinExistence type="predicted"/>
<gene>
    <name evidence="1" type="ORF">Pint_23791</name>
</gene>
<evidence type="ECO:0000313" key="2">
    <source>
        <dbReference type="Proteomes" id="UP001163603"/>
    </source>
</evidence>
<evidence type="ECO:0000313" key="1">
    <source>
        <dbReference type="EMBL" id="KAJ0038853.1"/>
    </source>
</evidence>
<dbReference type="Proteomes" id="UP001163603">
    <property type="component" value="Chromosome 6"/>
</dbReference>
<name>A0ACC0YN24_9ROSI</name>
<reference evidence="2" key="1">
    <citation type="journal article" date="2023" name="G3 (Bethesda)">
        <title>Genome assembly and association tests identify interacting loci associated with vigor, precocity, and sex in interspecific pistachio rootstocks.</title>
        <authorList>
            <person name="Palmer W."/>
            <person name="Jacygrad E."/>
            <person name="Sagayaradj S."/>
            <person name="Cavanaugh K."/>
            <person name="Han R."/>
            <person name="Bertier L."/>
            <person name="Beede B."/>
            <person name="Kafkas S."/>
            <person name="Golino D."/>
            <person name="Preece J."/>
            <person name="Michelmore R."/>
        </authorList>
    </citation>
    <scope>NUCLEOTIDE SEQUENCE [LARGE SCALE GENOMIC DNA]</scope>
</reference>
<protein>
    <submittedName>
        <fullName evidence="1">Uncharacterized protein</fullName>
    </submittedName>
</protein>
<dbReference type="EMBL" id="CM047741">
    <property type="protein sequence ID" value="KAJ0038853.1"/>
    <property type="molecule type" value="Genomic_DNA"/>
</dbReference>
<comment type="caution">
    <text evidence="1">The sequence shown here is derived from an EMBL/GenBank/DDBJ whole genome shotgun (WGS) entry which is preliminary data.</text>
</comment>
<sequence length="289" mass="31910">MTGTLEETQSRPPSSSPKAKEEASNEPQLSSTVREATQPQPSSTPPSEEETKKWGTHIMGAPADPTAHPDNQKAASWNASDHQQIYQQPYIVYSPIEKPTNNPLEPVIHMFNSWSRKAETVARNIWHNLKTGNSVSEAAWGKVNLTAKAITEGGFESLFKQIFATDPNEKLKKTFACYLSTTTGPVAGTLYLSTARVAFCSDRPLSFTAPSGQETWSYYKVMIPLANISSANPVNMRENASEKYIQIVTIDGHEFWFMGFVNFEKASHHLLESVTEYRATGSAGQPVHG</sequence>
<keyword evidence="2" id="KW-1185">Reference proteome</keyword>
<organism evidence="1 2">
    <name type="scientific">Pistacia integerrima</name>
    <dbReference type="NCBI Taxonomy" id="434235"/>
    <lineage>
        <taxon>Eukaryota</taxon>
        <taxon>Viridiplantae</taxon>
        <taxon>Streptophyta</taxon>
        <taxon>Embryophyta</taxon>
        <taxon>Tracheophyta</taxon>
        <taxon>Spermatophyta</taxon>
        <taxon>Magnoliopsida</taxon>
        <taxon>eudicotyledons</taxon>
        <taxon>Gunneridae</taxon>
        <taxon>Pentapetalae</taxon>
        <taxon>rosids</taxon>
        <taxon>malvids</taxon>
        <taxon>Sapindales</taxon>
        <taxon>Anacardiaceae</taxon>
        <taxon>Pistacia</taxon>
    </lineage>
</organism>
<accession>A0ACC0YN24</accession>